<gene>
    <name evidence="1" type="ORF">M8818_001783</name>
</gene>
<sequence>MAREAACTKGAGREIAPPVGITDRNTPNAHCRLQITPRFVHFSVIASDMRILGVASAVRVMIGEFLSRLLLSGFQEWLLQVRAAVGTTVFSACDRPNAASSGLSLDRLSTLCPEKQQSGRLANASLVQGVMTSGNHDQASADHWKKYTKAPSSLRSVPSHFLHDSPLSSTLQSPSNPFFFRLSS</sequence>
<accession>A0ACC3SJB9</accession>
<reference evidence="1" key="1">
    <citation type="submission" date="2024-02" db="EMBL/GenBank/DDBJ databases">
        <title>Metagenome Assembled Genome of Zalaria obscura JY119.</title>
        <authorList>
            <person name="Vighnesh L."/>
            <person name="Jagadeeshwari U."/>
            <person name="Venkata Ramana C."/>
            <person name="Sasikala C."/>
        </authorList>
    </citation>
    <scope>NUCLEOTIDE SEQUENCE</scope>
    <source>
        <strain evidence="1">JY119</strain>
    </source>
</reference>
<name>A0ACC3SJB9_9PEZI</name>
<organism evidence="1 2">
    <name type="scientific">Zalaria obscura</name>
    <dbReference type="NCBI Taxonomy" id="2024903"/>
    <lineage>
        <taxon>Eukaryota</taxon>
        <taxon>Fungi</taxon>
        <taxon>Dikarya</taxon>
        <taxon>Ascomycota</taxon>
        <taxon>Pezizomycotina</taxon>
        <taxon>Dothideomycetes</taxon>
        <taxon>Dothideomycetidae</taxon>
        <taxon>Dothideales</taxon>
        <taxon>Zalariaceae</taxon>
        <taxon>Zalaria</taxon>
    </lineage>
</organism>
<protein>
    <submittedName>
        <fullName evidence="1">Uncharacterized protein</fullName>
    </submittedName>
</protein>
<comment type="caution">
    <text evidence="1">The sequence shown here is derived from an EMBL/GenBank/DDBJ whole genome shotgun (WGS) entry which is preliminary data.</text>
</comment>
<evidence type="ECO:0000313" key="1">
    <source>
        <dbReference type="EMBL" id="KAK8216820.1"/>
    </source>
</evidence>
<proteinExistence type="predicted"/>
<dbReference type="Proteomes" id="UP001320706">
    <property type="component" value="Unassembled WGS sequence"/>
</dbReference>
<keyword evidence="2" id="KW-1185">Reference proteome</keyword>
<dbReference type="EMBL" id="JAMKPW020000007">
    <property type="protein sequence ID" value="KAK8216820.1"/>
    <property type="molecule type" value="Genomic_DNA"/>
</dbReference>
<evidence type="ECO:0000313" key="2">
    <source>
        <dbReference type="Proteomes" id="UP001320706"/>
    </source>
</evidence>